<evidence type="ECO:0000256" key="3">
    <source>
        <dbReference type="ARBA" id="ARBA00005641"/>
    </source>
</evidence>
<dbReference type="GO" id="GO:0016985">
    <property type="term" value="F:mannan endo-1,4-beta-mannosidase activity"/>
    <property type="evidence" value="ECO:0007669"/>
    <property type="project" value="UniProtKB-EC"/>
</dbReference>
<dbReference type="Pfam" id="PF00150">
    <property type="entry name" value="Cellulase"/>
    <property type="match status" value="1"/>
</dbReference>
<proteinExistence type="inferred from homology"/>
<evidence type="ECO:0000256" key="1">
    <source>
        <dbReference type="ARBA" id="ARBA00001678"/>
    </source>
</evidence>
<dbReference type="InterPro" id="IPR017853">
    <property type="entry name" value="GH"/>
</dbReference>
<comment type="similarity">
    <text evidence="3 9">Belongs to the glycosyl hydrolase 5 (cellulase A) family.</text>
</comment>
<reference evidence="11" key="1">
    <citation type="submission" date="2021-01" db="EMBL/GenBank/DDBJ databases">
        <authorList>
            <person name="Kaushik A."/>
        </authorList>
    </citation>
    <scope>NUCLEOTIDE SEQUENCE</scope>
    <source>
        <strain evidence="11">AG3-1AP</strain>
    </source>
</reference>
<evidence type="ECO:0000313" key="11">
    <source>
        <dbReference type="EMBL" id="CAE6472306.1"/>
    </source>
</evidence>
<evidence type="ECO:0000256" key="8">
    <source>
        <dbReference type="ARBA" id="ARBA00023295"/>
    </source>
</evidence>
<evidence type="ECO:0000256" key="5">
    <source>
        <dbReference type="ARBA" id="ARBA00022525"/>
    </source>
</evidence>
<evidence type="ECO:0000256" key="9">
    <source>
        <dbReference type="RuleBase" id="RU361153"/>
    </source>
</evidence>
<dbReference type="Gene3D" id="3.20.20.80">
    <property type="entry name" value="Glycosidases"/>
    <property type="match status" value="1"/>
</dbReference>
<organism evidence="11 12">
    <name type="scientific">Rhizoctonia solani</name>
    <dbReference type="NCBI Taxonomy" id="456999"/>
    <lineage>
        <taxon>Eukaryota</taxon>
        <taxon>Fungi</taxon>
        <taxon>Dikarya</taxon>
        <taxon>Basidiomycota</taxon>
        <taxon>Agaricomycotina</taxon>
        <taxon>Agaricomycetes</taxon>
        <taxon>Cantharellales</taxon>
        <taxon>Ceratobasidiaceae</taxon>
        <taxon>Rhizoctonia</taxon>
    </lineage>
</organism>
<dbReference type="InterPro" id="IPR045053">
    <property type="entry name" value="MAN-like"/>
</dbReference>
<dbReference type="PANTHER" id="PTHR31451">
    <property type="match status" value="1"/>
</dbReference>
<evidence type="ECO:0000313" key="12">
    <source>
        <dbReference type="Proteomes" id="UP000663831"/>
    </source>
</evidence>
<keyword evidence="8 9" id="KW-0326">Glycosidase</keyword>
<comment type="catalytic activity">
    <reaction evidence="1">
        <text>Random hydrolysis of (1-&gt;4)-beta-D-mannosidic linkages in mannans, galactomannans and glucomannans.</text>
        <dbReference type="EC" id="3.2.1.78"/>
    </reaction>
</comment>
<gene>
    <name evidence="11" type="ORF">RDB_LOCUS88042</name>
</gene>
<dbReference type="PANTHER" id="PTHR31451:SF39">
    <property type="entry name" value="MANNAN ENDO-1,4-BETA-MANNOSIDASE 1"/>
    <property type="match status" value="1"/>
</dbReference>
<comment type="subcellular location">
    <subcellularLocation>
        <location evidence="2">Secreted</location>
    </subcellularLocation>
</comment>
<dbReference type="Proteomes" id="UP000663831">
    <property type="component" value="Unassembled WGS sequence"/>
</dbReference>
<keyword evidence="7 9" id="KW-0378">Hydrolase</keyword>
<accession>A0A8H3C3E3</accession>
<comment type="caution">
    <text evidence="11">The sequence shown here is derived from an EMBL/GenBank/DDBJ whole genome shotgun (WGS) entry which is preliminary data.</text>
</comment>
<dbReference type="SUPFAM" id="SSF51445">
    <property type="entry name" value="(Trans)glycosidases"/>
    <property type="match status" value="1"/>
</dbReference>
<evidence type="ECO:0000256" key="2">
    <source>
        <dbReference type="ARBA" id="ARBA00004613"/>
    </source>
</evidence>
<evidence type="ECO:0000256" key="6">
    <source>
        <dbReference type="ARBA" id="ARBA00022729"/>
    </source>
</evidence>
<evidence type="ECO:0000256" key="4">
    <source>
        <dbReference type="ARBA" id="ARBA00012706"/>
    </source>
</evidence>
<dbReference type="InterPro" id="IPR001547">
    <property type="entry name" value="Glyco_hydro_5"/>
</dbReference>
<protein>
    <recommendedName>
        <fullName evidence="4">mannan endo-1,4-beta-mannosidase</fullName>
        <ecNumber evidence="4">3.2.1.78</ecNumber>
    </recommendedName>
</protein>
<keyword evidence="6" id="KW-0732">Signal</keyword>
<sequence>MNRTHPTISTASGPNYPYQGGEGIDFDANLKISTLDFGTFHSYPVSWGQSANATLWGVQWIRDHAASQKSANKPVIIEEFGVTSDQATTYTAWWNEIVSSGGVAGDLIWQAGSSIATGYNDGYAVYPGTDLYTLQTKYAAALKARG</sequence>
<feature type="domain" description="Glycoside hydrolase family 5" evidence="10">
    <location>
        <begin position="39"/>
        <end position="110"/>
    </location>
</feature>
<keyword evidence="5" id="KW-0964">Secreted</keyword>
<dbReference type="EMBL" id="CAJMWV010002895">
    <property type="protein sequence ID" value="CAE6472306.1"/>
    <property type="molecule type" value="Genomic_DNA"/>
</dbReference>
<dbReference type="GO" id="GO:0046355">
    <property type="term" value="P:mannan catabolic process"/>
    <property type="evidence" value="ECO:0007669"/>
    <property type="project" value="UniProtKB-ARBA"/>
</dbReference>
<name>A0A8H3C3E3_9AGAM</name>
<dbReference type="AlphaFoldDB" id="A0A8H3C3E3"/>
<evidence type="ECO:0000259" key="10">
    <source>
        <dbReference type="Pfam" id="PF00150"/>
    </source>
</evidence>
<dbReference type="EC" id="3.2.1.78" evidence="4"/>
<dbReference type="GO" id="GO:0005576">
    <property type="term" value="C:extracellular region"/>
    <property type="evidence" value="ECO:0007669"/>
    <property type="project" value="UniProtKB-SubCell"/>
</dbReference>
<evidence type="ECO:0000256" key="7">
    <source>
        <dbReference type="ARBA" id="ARBA00022801"/>
    </source>
</evidence>